<feature type="compositionally biased region" description="Basic residues" evidence="1">
    <location>
        <begin position="637"/>
        <end position="648"/>
    </location>
</feature>
<dbReference type="InterPro" id="IPR046432">
    <property type="entry name" value="TASOR"/>
</dbReference>
<proteinExistence type="predicted"/>
<evidence type="ECO:0000259" key="2">
    <source>
        <dbReference type="Pfam" id="PF12509"/>
    </source>
</evidence>
<feature type="compositionally biased region" description="Low complexity" evidence="1">
    <location>
        <begin position="1037"/>
        <end position="1062"/>
    </location>
</feature>
<dbReference type="InterPro" id="IPR022188">
    <property type="entry name" value="TASOR_DUF3715"/>
</dbReference>
<comment type="caution">
    <text evidence="3">The sequence shown here is derived from an EMBL/GenBank/DDBJ whole genome shotgun (WGS) entry which is preliminary data.</text>
</comment>
<gene>
    <name evidence="3" type="ORF">ANANG_G00314350</name>
</gene>
<feature type="compositionally biased region" description="Polar residues" evidence="1">
    <location>
        <begin position="1123"/>
        <end position="1134"/>
    </location>
</feature>
<feature type="compositionally biased region" description="Polar residues" evidence="1">
    <location>
        <begin position="738"/>
        <end position="782"/>
    </location>
</feature>
<feature type="compositionally biased region" description="Polar residues" evidence="1">
    <location>
        <begin position="978"/>
        <end position="1005"/>
    </location>
</feature>
<feature type="region of interest" description="Disordered" evidence="1">
    <location>
        <begin position="633"/>
        <end position="675"/>
    </location>
</feature>
<evidence type="ECO:0000313" key="3">
    <source>
        <dbReference type="EMBL" id="KAG5830792.1"/>
    </source>
</evidence>
<feature type="region of interest" description="Disordered" evidence="1">
    <location>
        <begin position="722"/>
        <end position="813"/>
    </location>
</feature>
<dbReference type="PANTHER" id="PTHR16207:SF10">
    <property type="entry name" value="PROTEIN TASOR 2"/>
    <property type="match status" value="1"/>
</dbReference>
<feature type="compositionally biased region" description="Polar residues" evidence="1">
    <location>
        <begin position="1143"/>
        <end position="1155"/>
    </location>
</feature>
<evidence type="ECO:0000256" key="1">
    <source>
        <dbReference type="SAM" id="MobiDB-lite"/>
    </source>
</evidence>
<evidence type="ECO:0000313" key="4">
    <source>
        <dbReference type="Proteomes" id="UP001044222"/>
    </source>
</evidence>
<organism evidence="3 4">
    <name type="scientific">Anguilla anguilla</name>
    <name type="common">European freshwater eel</name>
    <name type="synonym">Muraena anguilla</name>
    <dbReference type="NCBI Taxonomy" id="7936"/>
    <lineage>
        <taxon>Eukaryota</taxon>
        <taxon>Metazoa</taxon>
        <taxon>Chordata</taxon>
        <taxon>Craniata</taxon>
        <taxon>Vertebrata</taxon>
        <taxon>Euteleostomi</taxon>
        <taxon>Actinopterygii</taxon>
        <taxon>Neopterygii</taxon>
        <taxon>Teleostei</taxon>
        <taxon>Anguilliformes</taxon>
        <taxon>Anguillidae</taxon>
        <taxon>Anguilla</taxon>
    </lineage>
</organism>
<keyword evidence="4" id="KW-1185">Reference proteome</keyword>
<accession>A0A9D3LHG8</accession>
<dbReference type="Pfam" id="PF12509">
    <property type="entry name" value="DUF3715"/>
    <property type="match status" value="1"/>
</dbReference>
<dbReference type="GO" id="GO:0045814">
    <property type="term" value="P:negative regulation of gene expression, epigenetic"/>
    <property type="evidence" value="ECO:0007669"/>
    <property type="project" value="InterPro"/>
</dbReference>
<protein>
    <recommendedName>
        <fullName evidence="2">TASOR pseudo-PARP domain-containing protein</fullName>
    </recommendedName>
</protein>
<dbReference type="AlphaFoldDB" id="A0A9D3LHG8"/>
<name>A0A9D3LHG8_ANGAN</name>
<dbReference type="EMBL" id="JAFIRN010000019">
    <property type="protein sequence ID" value="KAG5830792.1"/>
    <property type="molecule type" value="Genomic_DNA"/>
</dbReference>
<feature type="domain" description="TASOR pseudo-PARP" evidence="2">
    <location>
        <begin position="71"/>
        <end position="217"/>
    </location>
</feature>
<sequence>MPYFKRKKARRLTKGLFEPVSPGSGTFQKRILPVLQNSYLDAKSRGCFRYSGTQLVNNAALQRDYQAFHAEKRERGYTEEELEESFGFLLFDQQEKAKKVCENGLRVGHGACSTLGDPSKGVYVWKHSDCLDCSSLRHSTSGFIVILRLTKGRVRPVRENHTQSFTAPTTGFDCHVVEPISDEPTPSSFPPECMQYYLYELSGPGEGVAARPRHVLPFALVAFSYRGAAPRPSAPRATSRSERPSKQEVELLPGHITAFHWHPWSGQLQIKSVVYHVALKSNTEPETPAALPAVLVVDRVMSVSALRKVLPPGVFETCFGREVSLEGKCCSLYEVVTSLAQDSSLALLTLELKQKELALVLQLDGCGLLVLLSSSNFLTYQDPLLGKTEILLAMFVFPDSAVQKGLEIQRSRTSLSRNVLQVLPGLNYAESEIEKCPPKQQGSLCDLVEQHLQSYATVKPPGIPDSPSNEAGWLQEQYDAPETLSHCNSAPKCGAVALQRLQGYLGQPETYALPVVKTMELLAVRGEERGDDACCFLPPLEEIPSGGANAVTEDHGTPGAAALTCAKPRSEALGTPTVPMSGDPPMDHNLVIIREGRVWTSGLVAKSIVERRGSAAESTGTVGFPCVQSQLAVKPATSKRRSSKRKKVSQPANQKSLGQGGGIEGQPVMALPLPPKRKGFGYGLKTIITDCGRMFIPHGSEILPRDIASLAERQRVVTLSTEEMGSAGAPAVPAETADQPTPNTVSADQPTPNTVSADQPTPNTVSADQPTPNSETADQQAPSMHPADRLETGLPVVSPPAEDNNMNNSETKIIPDKINAGEIQGSKALISFKELRTVIQHIKRKLKCPDQMLDNFGASLADDEPQQKKSKSNSPVANETQGSKISCRKDVSPKGANVPQLCPKMTDSPGSDPTLLGKPQRTDGQDGAQPRRTSPRRLDLPKSSLPPEQTLKTQAPPTTPAKPVKLKPFKKQLRSRIIDSTTENDSLNSDSPASQYSAAIGQSQEFKPDGHRVSPGGVCSGGGSPVPEQGSTSAGQPADALTLLADLALSSSSDNSPTDLSPALESDPSARDGSPAKRPLPLRSPAPEGLVVSGELLSIISLEHNYSAPPSCMLGSMGGPRQLSLQSVADTSPPSAQPGPLGQDNTDQLNVTNRLPGNPSPQCPAAERRKRGSKWPGTLSKWVKQSV</sequence>
<dbReference type="GO" id="GO:0005654">
    <property type="term" value="C:nucleoplasm"/>
    <property type="evidence" value="ECO:0007669"/>
    <property type="project" value="TreeGrafter"/>
</dbReference>
<reference evidence="3" key="1">
    <citation type="submission" date="2021-01" db="EMBL/GenBank/DDBJ databases">
        <title>A chromosome-scale assembly of European eel, Anguilla anguilla.</title>
        <authorList>
            <person name="Henkel C."/>
            <person name="Jong-Raadsen S.A."/>
            <person name="Dufour S."/>
            <person name="Weltzien F.-A."/>
            <person name="Palstra A.P."/>
            <person name="Pelster B."/>
            <person name="Spaink H.P."/>
            <person name="Van Den Thillart G.E."/>
            <person name="Jansen H."/>
            <person name="Zahm M."/>
            <person name="Klopp C."/>
            <person name="Cedric C."/>
            <person name="Louis A."/>
            <person name="Berthelot C."/>
            <person name="Parey E."/>
            <person name="Roest Crollius H."/>
            <person name="Montfort J."/>
            <person name="Robinson-Rechavi M."/>
            <person name="Bucao C."/>
            <person name="Bouchez O."/>
            <person name="Gislard M."/>
            <person name="Lluch J."/>
            <person name="Milhes M."/>
            <person name="Lampietro C."/>
            <person name="Lopez Roques C."/>
            <person name="Donnadieu C."/>
            <person name="Braasch I."/>
            <person name="Desvignes T."/>
            <person name="Postlethwait J."/>
            <person name="Bobe J."/>
            <person name="Guiguen Y."/>
            <person name="Dirks R."/>
        </authorList>
    </citation>
    <scope>NUCLEOTIDE SEQUENCE</scope>
    <source>
        <strain evidence="3">Tag_6206</strain>
        <tissue evidence="3">Liver</tissue>
    </source>
</reference>
<feature type="compositionally biased region" description="Polar residues" evidence="1">
    <location>
        <begin position="872"/>
        <end position="884"/>
    </location>
</feature>
<dbReference type="Proteomes" id="UP001044222">
    <property type="component" value="Chromosome 19"/>
</dbReference>
<feature type="region of interest" description="Disordered" evidence="1">
    <location>
        <begin position="857"/>
        <end position="1088"/>
    </location>
</feature>
<feature type="compositionally biased region" description="Basic residues" evidence="1">
    <location>
        <begin position="964"/>
        <end position="974"/>
    </location>
</feature>
<dbReference type="PANTHER" id="PTHR16207">
    <property type="entry name" value="SET DOMAIN-CONTAINING PROTEIN"/>
    <property type="match status" value="1"/>
</dbReference>
<feature type="region of interest" description="Disordered" evidence="1">
    <location>
        <begin position="1112"/>
        <end position="1187"/>
    </location>
</feature>